<dbReference type="AlphaFoldDB" id="A0A511XL66"/>
<evidence type="ECO:0000313" key="2">
    <source>
        <dbReference type="EMBL" id="GEN63682.1"/>
    </source>
</evidence>
<evidence type="ECO:0000256" key="1">
    <source>
        <dbReference type="SAM" id="MobiDB-lite"/>
    </source>
</evidence>
<keyword evidence="3" id="KW-1185">Reference proteome</keyword>
<dbReference type="Proteomes" id="UP000321746">
    <property type="component" value="Unassembled WGS sequence"/>
</dbReference>
<gene>
    <name evidence="2" type="ORF">AOE01nite_19060</name>
</gene>
<comment type="caution">
    <text evidence="2">The sequence shown here is derived from an EMBL/GenBank/DDBJ whole genome shotgun (WGS) entry which is preliminary data.</text>
</comment>
<protein>
    <submittedName>
        <fullName evidence="2">Uncharacterized protein</fullName>
    </submittedName>
</protein>
<dbReference type="EMBL" id="BJYG01000024">
    <property type="protein sequence ID" value="GEN63682.1"/>
    <property type="molecule type" value="Genomic_DNA"/>
</dbReference>
<sequence>MFFRSAFGTERWVLRLKPLCGCIDPIEKEKTAHIVGNVGQPDPRGGPLDPYTTDKRSHL</sequence>
<proteinExistence type="predicted"/>
<evidence type="ECO:0000313" key="3">
    <source>
        <dbReference type="Proteomes" id="UP000321746"/>
    </source>
</evidence>
<organism evidence="2 3">
    <name type="scientific">Acetobacter oeni</name>
    <dbReference type="NCBI Taxonomy" id="304077"/>
    <lineage>
        <taxon>Bacteria</taxon>
        <taxon>Pseudomonadati</taxon>
        <taxon>Pseudomonadota</taxon>
        <taxon>Alphaproteobacteria</taxon>
        <taxon>Acetobacterales</taxon>
        <taxon>Acetobacteraceae</taxon>
        <taxon>Acetobacter</taxon>
    </lineage>
</organism>
<reference evidence="2 3" key="1">
    <citation type="submission" date="2019-07" db="EMBL/GenBank/DDBJ databases">
        <title>Whole genome shotgun sequence of Acetobacter oeni NBRC 105207.</title>
        <authorList>
            <person name="Hosoyama A."/>
            <person name="Uohara A."/>
            <person name="Ohji S."/>
            <person name="Ichikawa N."/>
        </authorList>
    </citation>
    <scope>NUCLEOTIDE SEQUENCE [LARGE SCALE GENOMIC DNA]</scope>
    <source>
        <strain evidence="2 3">NBRC 105207</strain>
    </source>
</reference>
<name>A0A511XL66_9PROT</name>
<feature type="region of interest" description="Disordered" evidence="1">
    <location>
        <begin position="34"/>
        <end position="59"/>
    </location>
</feature>
<accession>A0A511XL66</accession>